<dbReference type="GO" id="GO:0008955">
    <property type="term" value="F:peptidoglycan glycosyltransferase activity"/>
    <property type="evidence" value="ECO:0007669"/>
    <property type="project" value="UniProtKB-EC"/>
</dbReference>
<evidence type="ECO:0000256" key="7">
    <source>
        <dbReference type="ARBA" id="ARBA00022679"/>
    </source>
</evidence>
<evidence type="ECO:0000256" key="5">
    <source>
        <dbReference type="ARBA" id="ARBA00022670"/>
    </source>
</evidence>
<dbReference type="GO" id="GO:0009002">
    <property type="term" value="F:serine-type D-Ala-D-Ala carboxypeptidase activity"/>
    <property type="evidence" value="ECO:0007669"/>
    <property type="project" value="UniProtKB-EC"/>
</dbReference>
<keyword evidence="3" id="KW-1003">Cell membrane</keyword>
<keyword evidence="14" id="KW-0511">Multifunctional enzyme</keyword>
<organism evidence="21 22">
    <name type="scientific">Aquisalibacillus elongatus</name>
    <dbReference type="NCBI Taxonomy" id="485577"/>
    <lineage>
        <taxon>Bacteria</taxon>
        <taxon>Bacillati</taxon>
        <taxon>Bacillota</taxon>
        <taxon>Bacilli</taxon>
        <taxon>Bacillales</taxon>
        <taxon>Bacillaceae</taxon>
        <taxon>Aquisalibacillus</taxon>
    </lineage>
</organism>
<dbReference type="GO" id="GO:0006508">
    <property type="term" value="P:proteolysis"/>
    <property type="evidence" value="ECO:0007669"/>
    <property type="project" value="UniProtKB-KW"/>
</dbReference>
<reference evidence="21 22" key="1">
    <citation type="submission" date="2018-11" db="EMBL/GenBank/DDBJ databases">
        <title>Genomic Encyclopedia of Type Strains, Phase IV (KMG-IV): sequencing the most valuable type-strain genomes for metagenomic binning, comparative biology and taxonomic classification.</title>
        <authorList>
            <person name="Goeker M."/>
        </authorList>
    </citation>
    <scope>NUCLEOTIDE SEQUENCE [LARGE SCALE GENOMIC DNA]</scope>
    <source>
        <strain evidence="21 22">DSM 18090</strain>
    </source>
</reference>
<dbReference type="NCBIfam" id="TIGR02074">
    <property type="entry name" value="PBP_1a_fam"/>
    <property type="match status" value="1"/>
</dbReference>
<protein>
    <submittedName>
        <fullName evidence="21">Penicillin-binding protein 2A</fullName>
    </submittedName>
</protein>
<dbReference type="Proteomes" id="UP000276443">
    <property type="component" value="Unassembled WGS sequence"/>
</dbReference>
<dbReference type="FunFam" id="1.10.3810.10:FF:000001">
    <property type="entry name" value="Penicillin-binding protein 1A"/>
    <property type="match status" value="1"/>
</dbReference>
<evidence type="ECO:0000256" key="10">
    <source>
        <dbReference type="ARBA" id="ARBA00022960"/>
    </source>
</evidence>
<evidence type="ECO:0000256" key="2">
    <source>
        <dbReference type="ARBA" id="ARBA00007739"/>
    </source>
</evidence>
<dbReference type="GO" id="GO:0008658">
    <property type="term" value="F:penicillin binding"/>
    <property type="evidence" value="ECO:0007669"/>
    <property type="project" value="InterPro"/>
</dbReference>
<evidence type="ECO:0000256" key="3">
    <source>
        <dbReference type="ARBA" id="ARBA00022475"/>
    </source>
</evidence>
<keyword evidence="6" id="KW-0328">Glycosyltransferase</keyword>
<dbReference type="GO" id="GO:0008360">
    <property type="term" value="P:regulation of cell shape"/>
    <property type="evidence" value="ECO:0007669"/>
    <property type="project" value="UniProtKB-KW"/>
</dbReference>
<dbReference type="RefSeq" id="WP_124222124.1">
    <property type="nucleotide sequence ID" value="NZ_RKRF01000010.1"/>
</dbReference>
<evidence type="ECO:0000256" key="14">
    <source>
        <dbReference type="ARBA" id="ARBA00023268"/>
    </source>
</evidence>
<dbReference type="EMBL" id="RKRF01000010">
    <property type="protein sequence ID" value="RPF52036.1"/>
    <property type="molecule type" value="Genomic_DNA"/>
</dbReference>
<evidence type="ECO:0000313" key="21">
    <source>
        <dbReference type="EMBL" id="RPF52036.1"/>
    </source>
</evidence>
<evidence type="ECO:0000256" key="1">
    <source>
        <dbReference type="ARBA" id="ARBA00007090"/>
    </source>
</evidence>
<name>A0A3N5B316_9BACI</name>
<dbReference type="Gene3D" id="3.40.710.10">
    <property type="entry name" value="DD-peptidase/beta-lactamase superfamily"/>
    <property type="match status" value="1"/>
</dbReference>
<evidence type="ECO:0000313" key="22">
    <source>
        <dbReference type="Proteomes" id="UP000276443"/>
    </source>
</evidence>
<gene>
    <name evidence="21" type="ORF">EDC24_2026</name>
</gene>
<evidence type="ECO:0000256" key="18">
    <source>
        <dbReference type="SAM" id="Phobius"/>
    </source>
</evidence>
<keyword evidence="15" id="KW-0961">Cell wall biogenesis/degradation</keyword>
<dbReference type="PANTHER" id="PTHR32282">
    <property type="entry name" value="BINDING PROTEIN TRANSPEPTIDASE, PUTATIVE-RELATED"/>
    <property type="match status" value="1"/>
</dbReference>
<feature type="domain" description="Penicillin-binding protein transpeptidase" evidence="19">
    <location>
        <begin position="328"/>
        <end position="599"/>
    </location>
</feature>
<evidence type="ECO:0000256" key="11">
    <source>
        <dbReference type="ARBA" id="ARBA00022984"/>
    </source>
</evidence>
<dbReference type="SUPFAM" id="SSF53955">
    <property type="entry name" value="Lysozyme-like"/>
    <property type="match status" value="1"/>
</dbReference>
<evidence type="ECO:0000259" key="19">
    <source>
        <dbReference type="Pfam" id="PF00905"/>
    </source>
</evidence>
<evidence type="ECO:0000256" key="6">
    <source>
        <dbReference type="ARBA" id="ARBA00022676"/>
    </source>
</evidence>
<keyword evidence="13 18" id="KW-0472">Membrane</keyword>
<feature type="transmembrane region" description="Helical" evidence="18">
    <location>
        <begin position="21"/>
        <end position="43"/>
    </location>
</feature>
<dbReference type="InterPro" id="IPR036950">
    <property type="entry name" value="PBP_transglycosylase"/>
</dbReference>
<dbReference type="SUPFAM" id="SSF56601">
    <property type="entry name" value="beta-lactamase/transpeptidase-like"/>
    <property type="match status" value="1"/>
</dbReference>
<evidence type="ECO:0000256" key="4">
    <source>
        <dbReference type="ARBA" id="ARBA00022645"/>
    </source>
</evidence>
<comment type="similarity">
    <text evidence="2">In the N-terminal section; belongs to the glycosyltransferase 51 family.</text>
</comment>
<proteinExistence type="inferred from homology"/>
<dbReference type="PANTHER" id="PTHR32282:SF32">
    <property type="entry name" value="PENICILLIN-BINDING PROTEIN 2A"/>
    <property type="match status" value="1"/>
</dbReference>
<keyword evidence="4" id="KW-0121">Carboxypeptidase</keyword>
<keyword evidence="8 18" id="KW-0812">Transmembrane</keyword>
<dbReference type="AlphaFoldDB" id="A0A3N5B316"/>
<evidence type="ECO:0000256" key="13">
    <source>
        <dbReference type="ARBA" id="ARBA00023136"/>
    </source>
</evidence>
<dbReference type="Pfam" id="PF00905">
    <property type="entry name" value="Transpeptidase"/>
    <property type="match status" value="1"/>
</dbReference>
<evidence type="ECO:0000256" key="17">
    <source>
        <dbReference type="ARBA" id="ARBA00049902"/>
    </source>
</evidence>
<dbReference type="InterPro" id="IPR001264">
    <property type="entry name" value="Glyco_trans_51"/>
</dbReference>
<evidence type="ECO:0000256" key="16">
    <source>
        <dbReference type="ARBA" id="ARBA00034000"/>
    </source>
</evidence>
<dbReference type="GO" id="GO:0009252">
    <property type="term" value="P:peptidoglycan biosynthetic process"/>
    <property type="evidence" value="ECO:0007669"/>
    <property type="project" value="UniProtKB-KW"/>
</dbReference>
<dbReference type="InterPro" id="IPR050396">
    <property type="entry name" value="Glycosyltr_51/Transpeptidase"/>
</dbReference>
<dbReference type="InterPro" id="IPR001460">
    <property type="entry name" value="PCN-bd_Tpept"/>
</dbReference>
<dbReference type="InterPro" id="IPR023346">
    <property type="entry name" value="Lysozyme-like_dom_sf"/>
</dbReference>
<keyword evidence="5" id="KW-0645">Protease</keyword>
<keyword evidence="11" id="KW-0573">Peptidoglycan synthesis</keyword>
<feature type="domain" description="Glycosyl transferase family 51" evidence="20">
    <location>
        <begin position="62"/>
        <end position="236"/>
    </location>
</feature>
<keyword evidence="12 18" id="KW-1133">Transmembrane helix</keyword>
<keyword evidence="9" id="KW-0378">Hydrolase</keyword>
<dbReference type="GO" id="GO:0071555">
    <property type="term" value="P:cell wall organization"/>
    <property type="evidence" value="ECO:0007669"/>
    <property type="project" value="UniProtKB-KW"/>
</dbReference>
<evidence type="ECO:0000256" key="9">
    <source>
        <dbReference type="ARBA" id="ARBA00022801"/>
    </source>
</evidence>
<comment type="similarity">
    <text evidence="1">In the C-terminal section; belongs to the transpeptidase family.</text>
</comment>
<dbReference type="GO" id="GO:0030288">
    <property type="term" value="C:outer membrane-bounded periplasmic space"/>
    <property type="evidence" value="ECO:0007669"/>
    <property type="project" value="TreeGrafter"/>
</dbReference>
<dbReference type="InterPro" id="IPR012338">
    <property type="entry name" value="Beta-lactam/transpept-like"/>
</dbReference>
<comment type="catalytic activity">
    <reaction evidence="16">
        <text>Preferential cleavage: (Ac)2-L-Lys-D-Ala-|-D-Ala. Also transpeptidation of peptidyl-alanyl moieties that are N-acyl substituents of D-alanine.</text>
        <dbReference type="EC" id="3.4.16.4"/>
    </reaction>
</comment>
<comment type="catalytic activity">
    <reaction evidence="17">
        <text>[GlcNAc-(1-&gt;4)-Mur2Ac(oyl-L-Ala-gamma-D-Glu-L-Lys-D-Ala-D-Ala)](n)-di-trans,octa-cis-undecaprenyl diphosphate + beta-D-GlcNAc-(1-&gt;4)-Mur2Ac(oyl-L-Ala-gamma-D-Glu-L-Lys-D-Ala-D-Ala)-di-trans,octa-cis-undecaprenyl diphosphate = [GlcNAc-(1-&gt;4)-Mur2Ac(oyl-L-Ala-gamma-D-Glu-L-Lys-D-Ala-D-Ala)](n+1)-di-trans,octa-cis-undecaprenyl diphosphate + di-trans,octa-cis-undecaprenyl diphosphate + H(+)</text>
        <dbReference type="Rhea" id="RHEA:23708"/>
        <dbReference type="Rhea" id="RHEA-COMP:9602"/>
        <dbReference type="Rhea" id="RHEA-COMP:9603"/>
        <dbReference type="ChEBI" id="CHEBI:15378"/>
        <dbReference type="ChEBI" id="CHEBI:58405"/>
        <dbReference type="ChEBI" id="CHEBI:60033"/>
        <dbReference type="ChEBI" id="CHEBI:78435"/>
        <dbReference type="EC" id="2.4.99.28"/>
    </reaction>
</comment>
<keyword evidence="22" id="KW-1185">Reference proteome</keyword>
<keyword evidence="7" id="KW-0808">Transferase</keyword>
<dbReference type="OrthoDB" id="9766909at2"/>
<evidence type="ECO:0000256" key="15">
    <source>
        <dbReference type="ARBA" id="ARBA00023316"/>
    </source>
</evidence>
<evidence type="ECO:0000259" key="20">
    <source>
        <dbReference type="Pfam" id="PF00912"/>
    </source>
</evidence>
<evidence type="ECO:0000256" key="8">
    <source>
        <dbReference type="ARBA" id="ARBA00022692"/>
    </source>
</evidence>
<dbReference type="Pfam" id="PF00912">
    <property type="entry name" value="Transgly"/>
    <property type="match status" value="1"/>
</dbReference>
<accession>A0A3N5B316</accession>
<sequence length="718" mass="81592">MKRFKSFNDKYPRLKWFVYSLIGFIVISFLGYMFIILGGRFVVDEENFVLSESTALLNEDGEEIIKLYDENRTYVPITEVPDHVKEAFIAIEDHRFYDHSGVDFWSVARAVSVDLVTWSKAEGASTITQQLVKNVELTNEKSWMRKTKEVMGAIYLERVKSKDEILEYYLNEIYFGHGVYGIESASQFFFSKPVDQLNLSEAALLAALPKAPNLYSPLKNEDLALERRNLVLNRMHDLDWINADTLKSQTGRTLGLNQGETEESPWLNSYIDLVIEEMENQYHLSRQEVYTGGYEIKVGLDRQAQKIIYEELQNDTYFKGSNDNVESAVVLLDQASGVVRAAIGGRNNNRGDLNRVKVKKQPGSTIKPLIVYGPAIEESFYEPYSVLNDEQIDIDGYNPKNHDGVYDGEITLYDALRQSKNTTAVAVLNEIGVETGKSYLEKIEYEIQDQGLSVALGGLEEGLTPLQMAAAYRTFYDEGFFVEPYTILEVKDRHGDIIETTQQKPKRLFSKQTSWYMTRLLEAVVESGTASQSTYPKAFAGKTGSTEHPQVETGTKDAWFVGFNPAYTIATWIGYDQSNEEQYLIQGSPLATNLSSQIMSRIDDVHQFAGEFEKPEDVKDLEAPVRLPTIQNLEAKFSFGFIDGLFIEVTWTPSDDERVIYHVYKETNGDVRRIGQVTGEGRFIDHSVDYMNNPTYFVVPENPLNEQTGSSSNRDRAF</sequence>
<dbReference type="Gene3D" id="1.10.3810.10">
    <property type="entry name" value="Biosynthetic peptidoglycan transglycosylase-like"/>
    <property type="match status" value="1"/>
</dbReference>
<comment type="caution">
    <text evidence="21">The sequence shown here is derived from an EMBL/GenBank/DDBJ whole genome shotgun (WGS) entry which is preliminary data.</text>
</comment>
<keyword evidence="10" id="KW-0133">Cell shape</keyword>
<evidence type="ECO:0000256" key="12">
    <source>
        <dbReference type="ARBA" id="ARBA00022989"/>
    </source>
</evidence>